<keyword evidence="5" id="KW-1185">Reference proteome</keyword>
<evidence type="ECO:0000256" key="2">
    <source>
        <dbReference type="ARBA" id="ARBA00022487"/>
    </source>
</evidence>
<reference evidence="4 5" key="1">
    <citation type="journal article" date="2001" name="Nucleic Acids Res.">
        <title>The complete genome sequence of the murine respiratory pathogen Mycoplasma pulmonis.</title>
        <authorList>
            <person name="Chambaud I."/>
            <person name="Heilig R."/>
            <person name="Ferris S."/>
            <person name="Barbe V."/>
            <person name="Samson D."/>
            <person name="Galisson F."/>
            <person name="Moszer I."/>
            <person name="Dybvig K."/>
            <person name="Wroblewski H."/>
            <person name="Viari A."/>
            <person name="Rocha E.P.C."/>
            <person name="Blanchard A."/>
        </authorList>
    </citation>
    <scope>NUCLEOTIDE SEQUENCE [LARGE SCALE GENOMIC DNA]</scope>
    <source>
        <strain evidence="4 5">UAB CTIP</strain>
    </source>
</reference>
<keyword evidence="2" id="KW-0719">Serine esterase</keyword>
<evidence type="ECO:0000313" key="5">
    <source>
        <dbReference type="Proteomes" id="UP000000528"/>
    </source>
</evidence>
<dbReference type="Proteomes" id="UP000000528">
    <property type="component" value="Chromosome"/>
</dbReference>
<dbReference type="PANTHER" id="PTHR43798">
    <property type="entry name" value="MONOACYLGLYCEROL LIPASE"/>
    <property type="match status" value="1"/>
</dbReference>
<dbReference type="AlphaFoldDB" id="Q98RH6"/>
<gene>
    <name evidence="4" type="ordered locus">MYPU_0330</name>
</gene>
<evidence type="ECO:0000256" key="1">
    <source>
        <dbReference type="ARBA" id="ARBA00006989"/>
    </source>
</evidence>
<comment type="similarity">
    <text evidence="1">Belongs to the lipase/esterase LIP3/BchO family.</text>
</comment>
<dbReference type="GO" id="GO:0016020">
    <property type="term" value="C:membrane"/>
    <property type="evidence" value="ECO:0007669"/>
    <property type="project" value="TreeGrafter"/>
</dbReference>
<dbReference type="STRING" id="272635.gene:17576612"/>
<dbReference type="Gene3D" id="3.40.50.1820">
    <property type="entry name" value="alpha/beta hydrolase"/>
    <property type="match status" value="1"/>
</dbReference>
<dbReference type="ESTHER" id="mycpu-MYPU.0330">
    <property type="family name" value="6_AlphaBeta_hydrolase"/>
</dbReference>
<dbReference type="InterPro" id="IPR000073">
    <property type="entry name" value="AB_hydrolase_1"/>
</dbReference>
<dbReference type="SUPFAM" id="SSF53474">
    <property type="entry name" value="alpha/beta-Hydrolases"/>
    <property type="match status" value="1"/>
</dbReference>
<dbReference type="Pfam" id="PF00561">
    <property type="entry name" value="Abhydrolase_1"/>
    <property type="match status" value="1"/>
</dbReference>
<dbReference type="KEGG" id="mpu:MYPU_0330"/>
<name>Q98RH6_MYCPU</name>
<evidence type="ECO:0000259" key="3">
    <source>
        <dbReference type="Pfam" id="PF00561"/>
    </source>
</evidence>
<keyword evidence="2" id="KW-0378">Hydrolase</keyword>
<accession>Q98RH6</accession>
<dbReference type="PIR" id="A99516">
    <property type="entry name" value="A99516"/>
</dbReference>
<dbReference type="HOGENOM" id="CLU_020336_41_0_14"/>
<proteinExistence type="inferred from homology"/>
<organism evidence="5">
    <name type="scientific">Mycoplasmopsis pulmonis (strain UAB CTIP)</name>
    <name type="common">Mycoplasma pulmonis</name>
    <dbReference type="NCBI Taxonomy" id="272635"/>
    <lineage>
        <taxon>Bacteria</taxon>
        <taxon>Bacillati</taxon>
        <taxon>Mycoplasmatota</taxon>
        <taxon>Mycoplasmoidales</taxon>
        <taxon>Metamycoplasmataceae</taxon>
        <taxon>Mycoplasmopsis</taxon>
    </lineage>
</organism>
<dbReference type="eggNOG" id="COG2267">
    <property type="taxonomic scope" value="Bacteria"/>
</dbReference>
<sequence>MKSILDYFKKKKLSLYCLVIKMKILNFNLKYFLEQNEKPLVLFIHGFKSSHKAFAPIVNMPNRDFDIVSIDLPFHGETTLDGPLQQKVDLKFLCEFTAEFLKQKNLKPALVVGHSLGGLIALSLVEKELVDYGLLLAPLNYLYWSSPEMDKLKRWFIPQNLDDINEMLLALVSQRHPYFKTYSQSISRIAKAMLLEKDKKEKEYKNILDDIFSENFAFDFVKKTYNGAKRNFEFLSGEDDLFILKEHIEELAKIHEVDYEILPKTGHAIIFERPNEVFNKISKTLTKLKL</sequence>
<dbReference type="InterPro" id="IPR050266">
    <property type="entry name" value="AB_hydrolase_sf"/>
</dbReference>
<dbReference type="InterPro" id="IPR029058">
    <property type="entry name" value="AB_hydrolase_fold"/>
</dbReference>
<feature type="domain" description="AB hydrolase-1" evidence="3">
    <location>
        <begin position="39"/>
        <end position="274"/>
    </location>
</feature>
<dbReference type="PANTHER" id="PTHR43798:SF33">
    <property type="entry name" value="HYDROLASE, PUTATIVE (AFU_ORTHOLOGUE AFUA_2G14860)-RELATED"/>
    <property type="match status" value="1"/>
</dbReference>
<dbReference type="GO" id="GO:0052689">
    <property type="term" value="F:carboxylic ester hydrolase activity"/>
    <property type="evidence" value="ECO:0007669"/>
    <property type="project" value="UniProtKB-KW"/>
</dbReference>
<evidence type="ECO:0000313" key="4">
    <source>
        <dbReference type="EMBL" id="CAC13206.1"/>
    </source>
</evidence>
<protein>
    <submittedName>
        <fullName evidence="4">ESTERASE/LIPASE 2</fullName>
    </submittedName>
</protein>
<dbReference type="EMBL" id="AL445563">
    <property type="protein sequence ID" value="CAC13206.1"/>
    <property type="molecule type" value="Genomic_DNA"/>
</dbReference>